<feature type="compositionally biased region" description="Acidic residues" evidence="1">
    <location>
        <begin position="151"/>
        <end position="162"/>
    </location>
</feature>
<feature type="region of interest" description="Disordered" evidence="1">
    <location>
        <begin position="151"/>
        <end position="170"/>
    </location>
</feature>
<reference evidence="2 3" key="1">
    <citation type="journal article" date="2022" name="Nat. Genet.">
        <title>Improved pea reference genome and pan-genome highlight genomic features and evolutionary characteristics.</title>
        <authorList>
            <person name="Yang T."/>
            <person name="Liu R."/>
            <person name="Luo Y."/>
            <person name="Hu S."/>
            <person name="Wang D."/>
            <person name="Wang C."/>
            <person name="Pandey M.K."/>
            <person name="Ge S."/>
            <person name="Xu Q."/>
            <person name="Li N."/>
            <person name="Li G."/>
            <person name="Huang Y."/>
            <person name="Saxena R.K."/>
            <person name="Ji Y."/>
            <person name="Li M."/>
            <person name="Yan X."/>
            <person name="He Y."/>
            <person name="Liu Y."/>
            <person name="Wang X."/>
            <person name="Xiang C."/>
            <person name="Varshney R.K."/>
            <person name="Ding H."/>
            <person name="Gao S."/>
            <person name="Zong X."/>
        </authorList>
    </citation>
    <scope>NUCLEOTIDE SEQUENCE [LARGE SCALE GENOMIC DNA]</scope>
    <source>
        <strain evidence="2 3">cv. Zhongwan 6</strain>
    </source>
</reference>
<gene>
    <name evidence="2" type="ORF">KIW84_070602</name>
</gene>
<dbReference type="InterPro" id="IPR036875">
    <property type="entry name" value="Znf_CCHC_sf"/>
</dbReference>
<evidence type="ECO:0000313" key="2">
    <source>
        <dbReference type="EMBL" id="KAI5383254.1"/>
    </source>
</evidence>
<evidence type="ECO:0008006" key="4">
    <source>
        <dbReference type="Google" id="ProtNLM"/>
    </source>
</evidence>
<keyword evidence="3" id="KW-1185">Reference proteome</keyword>
<comment type="caution">
    <text evidence="2">The sequence shown here is derived from an EMBL/GenBank/DDBJ whole genome shotgun (WGS) entry which is preliminary data.</text>
</comment>
<dbReference type="Proteomes" id="UP001058974">
    <property type="component" value="Chromosome 7"/>
</dbReference>
<organism evidence="2 3">
    <name type="scientific">Pisum sativum</name>
    <name type="common">Garden pea</name>
    <name type="synonym">Lathyrus oleraceus</name>
    <dbReference type="NCBI Taxonomy" id="3888"/>
    <lineage>
        <taxon>Eukaryota</taxon>
        <taxon>Viridiplantae</taxon>
        <taxon>Streptophyta</taxon>
        <taxon>Embryophyta</taxon>
        <taxon>Tracheophyta</taxon>
        <taxon>Spermatophyta</taxon>
        <taxon>Magnoliopsida</taxon>
        <taxon>eudicotyledons</taxon>
        <taxon>Gunneridae</taxon>
        <taxon>Pentapetalae</taxon>
        <taxon>rosids</taxon>
        <taxon>fabids</taxon>
        <taxon>Fabales</taxon>
        <taxon>Fabaceae</taxon>
        <taxon>Papilionoideae</taxon>
        <taxon>50 kb inversion clade</taxon>
        <taxon>NPAAA clade</taxon>
        <taxon>Hologalegina</taxon>
        <taxon>IRL clade</taxon>
        <taxon>Fabeae</taxon>
        <taxon>Lathyrus</taxon>
    </lineage>
</organism>
<evidence type="ECO:0000313" key="3">
    <source>
        <dbReference type="Proteomes" id="UP001058974"/>
    </source>
</evidence>
<dbReference type="SUPFAM" id="SSF57756">
    <property type="entry name" value="Retrovirus zinc finger-like domains"/>
    <property type="match status" value="1"/>
</dbReference>
<evidence type="ECO:0000256" key="1">
    <source>
        <dbReference type="SAM" id="MobiDB-lite"/>
    </source>
</evidence>
<dbReference type="AlphaFoldDB" id="A0A9D4VHX3"/>
<accession>A0A9D4VHX3</accession>
<dbReference type="Gramene" id="Psat07G0060200-T1">
    <property type="protein sequence ID" value="KAI5383254.1"/>
    <property type="gene ID" value="KIW84_070602"/>
</dbReference>
<dbReference type="EMBL" id="JAMSHJ010000007">
    <property type="protein sequence ID" value="KAI5383254.1"/>
    <property type="molecule type" value="Genomic_DNA"/>
</dbReference>
<sequence length="170" mass="19701">MDLNSIGKFVKYSQAWEHKKTTHVEASEEALDDDEMDLSIRRFQYMASRKKRFSGRGSGFIGTSSNFNKDDQKGCFNCQKPDHLITYCPKLQKDKVKKGRFQKNNSRSKFKKSIMVTYDELDDDEEAGKNEEEANLDLMASTFSYTESEVDSDSYLKDEDEVDVMRKPNI</sequence>
<protein>
    <recommendedName>
        <fullName evidence="4">CCHC-type domain-containing protein</fullName>
    </recommendedName>
</protein>
<proteinExistence type="predicted"/>
<dbReference type="GO" id="GO:0008270">
    <property type="term" value="F:zinc ion binding"/>
    <property type="evidence" value="ECO:0007669"/>
    <property type="project" value="InterPro"/>
</dbReference>
<dbReference type="Gene3D" id="4.10.60.10">
    <property type="entry name" value="Zinc finger, CCHC-type"/>
    <property type="match status" value="1"/>
</dbReference>
<name>A0A9D4VHX3_PEA</name>
<dbReference type="GO" id="GO:0003676">
    <property type="term" value="F:nucleic acid binding"/>
    <property type="evidence" value="ECO:0007669"/>
    <property type="project" value="InterPro"/>
</dbReference>